<evidence type="ECO:0000313" key="2">
    <source>
        <dbReference type="Proteomes" id="UP001158576"/>
    </source>
</evidence>
<dbReference type="Proteomes" id="UP001158576">
    <property type="component" value="Chromosome PAR"/>
</dbReference>
<keyword evidence="2" id="KW-1185">Reference proteome</keyword>
<accession>A0ABN7RSC8</accession>
<gene>
    <name evidence="1" type="ORF">OKIOD_LOCUS1745</name>
</gene>
<evidence type="ECO:0000313" key="1">
    <source>
        <dbReference type="EMBL" id="CAG5082705.1"/>
    </source>
</evidence>
<dbReference type="EMBL" id="OU015568">
    <property type="protein sequence ID" value="CAG5082705.1"/>
    <property type="molecule type" value="Genomic_DNA"/>
</dbReference>
<name>A0ABN7RSC8_OIKDI</name>
<sequence>MDTKDYEYQRFKKSRKRFLKSLANLKIAVEKADRKSCDPNRPWISSALGSSLLGLFPAIDRSQKVYDQSFKEQFAKVWKEREWLALREAFQKDKKRSRSFENRIREMYYFLTHAELASFEFFDAKDFHQISEELHYARAGKEVCDLLRFQRGTLPHQVPTIFKPPEEENHRSQDALSSHLNGEIFYVFSEFAAFKVDGILSDMQVDVLCTSRASDFLLDRVKMLQDLLTEHEKIMDKIFLTINRDPSF</sequence>
<proteinExistence type="predicted"/>
<reference evidence="1 2" key="1">
    <citation type="submission" date="2021-04" db="EMBL/GenBank/DDBJ databases">
        <authorList>
            <person name="Bliznina A."/>
        </authorList>
    </citation>
    <scope>NUCLEOTIDE SEQUENCE [LARGE SCALE GENOMIC DNA]</scope>
</reference>
<organism evidence="1 2">
    <name type="scientific">Oikopleura dioica</name>
    <name type="common">Tunicate</name>
    <dbReference type="NCBI Taxonomy" id="34765"/>
    <lineage>
        <taxon>Eukaryota</taxon>
        <taxon>Metazoa</taxon>
        <taxon>Chordata</taxon>
        <taxon>Tunicata</taxon>
        <taxon>Appendicularia</taxon>
        <taxon>Copelata</taxon>
        <taxon>Oikopleuridae</taxon>
        <taxon>Oikopleura</taxon>
    </lineage>
</organism>
<protein>
    <submittedName>
        <fullName evidence="1">Oidioi.mRNA.OKI2018_I69.PAR.g10187.t1.cds</fullName>
    </submittedName>
</protein>